<evidence type="ECO:0000256" key="7">
    <source>
        <dbReference type="SAM" id="SignalP"/>
    </source>
</evidence>
<keyword evidence="3 6" id="KW-0812">Transmembrane</keyword>
<dbReference type="AlphaFoldDB" id="A0A9W3BDY9"/>
<dbReference type="OMA" id="MEASFKT"/>
<feature type="signal peptide" evidence="7">
    <location>
        <begin position="1"/>
        <end position="22"/>
    </location>
</feature>
<dbReference type="InterPro" id="IPR038213">
    <property type="entry name" value="IFI6/IFI27-like_sf"/>
</dbReference>
<keyword evidence="4 6" id="KW-1133">Transmembrane helix</keyword>
<evidence type="ECO:0000256" key="6">
    <source>
        <dbReference type="SAM" id="Phobius"/>
    </source>
</evidence>
<dbReference type="GeneID" id="106068581"/>
<dbReference type="InterPro" id="IPR009311">
    <property type="entry name" value="IFI6/IFI27-like"/>
</dbReference>
<protein>
    <submittedName>
        <fullName evidence="9">Interferon alpha-inducible protein 27-like protein 1</fullName>
    </submittedName>
</protein>
<feature type="transmembrane region" description="Helical" evidence="6">
    <location>
        <begin position="30"/>
        <end position="55"/>
    </location>
</feature>
<keyword evidence="8" id="KW-1185">Reference proteome</keyword>
<reference evidence="9" key="1">
    <citation type="submission" date="2025-08" db="UniProtKB">
        <authorList>
            <consortium name="RefSeq"/>
        </authorList>
    </citation>
    <scope>IDENTIFICATION</scope>
</reference>
<accession>A0A9W3BDY9</accession>
<organism evidence="8 9">
    <name type="scientific">Biomphalaria glabrata</name>
    <name type="common">Bloodfluke planorb</name>
    <name type="synonym">Freshwater snail</name>
    <dbReference type="NCBI Taxonomy" id="6526"/>
    <lineage>
        <taxon>Eukaryota</taxon>
        <taxon>Metazoa</taxon>
        <taxon>Spiralia</taxon>
        <taxon>Lophotrochozoa</taxon>
        <taxon>Mollusca</taxon>
        <taxon>Gastropoda</taxon>
        <taxon>Heterobranchia</taxon>
        <taxon>Euthyneura</taxon>
        <taxon>Panpulmonata</taxon>
        <taxon>Hygrophila</taxon>
        <taxon>Lymnaeoidea</taxon>
        <taxon>Planorbidae</taxon>
        <taxon>Biomphalaria</taxon>
    </lineage>
</organism>
<proteinExistence type="inferred from homology"/>
<comment type="subcellular location">
    <subcellularLocation>
        <location evidence="1">Membrane</location>
        <topology evidence="1">Multi-pass membrane protein</topology>
    </subcellularLocation>
</comment>
<dbReference type="Pfam" id="PF06140">
    <property type="entry name" value="Ifi-6-16"/>
    <property type="match status" value="1"/>
</dbReference>
<keyword evidence="7" id="KW-0732">Signal</keyword>
<name>A0A9W3BDY9_BIOGL</name>
<evidence type="ECO:0000256" key="1">
    <source>
        <dbReference type="ARBA" id="ARBA00004141"/>
    </source>
</evidence>
<gene>
    <name evidence="9" type="primary">LOC106068581</name>
</gene>
<evidence type="ECO:0000313" key="8">
    <source>
        <dbReference type="Proteomes" id="UP001165740"/>
    </source>
</evidence>
<dbReference type="Gene3D" id="6.10.110.10">
    <property type="match status" value="1"/>
</dbReference>
<sequence length="108" mass="10102">MAKVQVTFLVLLILGQPLAANAFLGEVIGAVAGVAAVGVLGPFALAGLGFTTAGITAGSIGASMMAAGVPVAVLQSAGAAGISYSAMVAGGAIGAGAAHGAKHILDED</sequence>
<dbReference type="Proteomes" id="UP001165740">
    <property type="component" value="Chromosome 9"/>
</dbReference>
<dbReference type="GO" id="GO:0016020">
    <property type="term" value="C:membrane"/>
    <property type="evidence" value="ECO:0007669"/>
    <property type="project" value="UniProtKB-SubCell"/>
</dbReference>
<dbReference type="RefSeq" id="XP_055897650.1">
    <property type="nucleotide sequence ID" value="XM_056041675.1"/>
</dbReference>
<evidence type="ECO:0000256" key="5">
    <source>
        <dbReference type="ARBA" id="ARBA00023136"/>
    </source>
</evidence>
<evidence type="ECO:0000256" key="3">
    <source>
        <dbReference type="ARBA" id="ARBA00022692"/>
    </source>
</evidence>
<comment type="similarity">
    <text evidence="2">Belongs to the IFI6/IFI27 family.</text>
</comment>
<feature type="chain" id="PRO_5040771107" evidence="7">
    <location>
        <begin position="23"/>
        <end position="108"/>
    </location>
</feature>
<keyword evidence="5 6" id="KW-0472">Membrane</keyword>
<evidence type="ECO:0000256" key="2">
    <source>
        <dbReference type="ARBA" id="ARBA00007262"/>
    </source>
</evidence>
<evidence type="ECO:0000313" key="9">
    <source>
        <dbReference type="RefSeq" id="XP_055897650.1"/>
    </source>
</evidence>
<evidence type="ECO:0000256" key="4">
    <source>
        <dbReference type="ARBA" id="ARBA00022989"/>
    </source>
</evidence>